<dbReference type="Proteomes" id="UP000039021">
    <property type="component" value="Unassembled WGS sequence"/>
</dbReference>
<organism evidence="1 2">
    <name type="scientific">Mycobacterium tuberculosis</name>
    <dbReference type="NCBI Taxonomy" id="1773"/>
    <lineage>
        <taxon>Bacteria</taxon>
        <taxon>Bacillati</taxon>
        <taxon>Actinomycetota</taxon>
        <taxon>Actinomycetes</taxon>
        <taxon>Mycobacteriales</taxon>
        <taxon>Mycobacteriaceae</taxon>
        <taxon>Mycobacterium</taxon>
        <taxon>Mycobacterium tuberculosis complex</taxon>
    </lineage>
</organism>
<name>A0A916L9L0_MYCTX</name>
<accession>A0A916L9L0</accession>
<reference evidence="2" key="1">
    <citation type="submission" date="2015-03" db="EMBL/GenBank/DDBJ databases">
        <authorList>
            <consortium name="Pathogen Informatics"/>
        </authorList>
    </citation>
    <scope>NUCLEOTIDE SEQUENCE [LARGE SCALE GENOMIC DNA]</scope>
    <source>
        <strain evidence="2">N09902308</strain>
    </source>
</reference>
<evidence type="ECO:0000313" key="1">
    <source>
        <dbReference type="EMBL" id="COX46737.1"/>
    </source>
</evidence>
<gene>
    <name evidence="1" type="ORF">ERS007739_01337</name>
</gene>
<sequence length="70" mass="7757">MLLLRCFRTQLATQIAQREVVEGEAALPRPHQVGRQCGVGGDALQGPTTTRQVMNGRLCLMQGFGFSWIR</sequence>
<dbReference type="EMBL" id="CSBK01000498">
    <property type="protein sequence ID" value="COX46737.1"/>
    <property type="molecule type" value="Genomic_DNA"/>
</dbReference>
<dbReference type="AlphaFoldDB" id="A0A916L9L0"/>
<proteinExistence type="predicted"/>
<protein>
    <submittedName>
        <fullName evidence="1">Uncharacterized protein</fullName>
    </submittedName>
</protein>
<evidence type="ECO:0000313" key="2">
    <source>
        <dbReference type="Proteomes" id="UP000039021"/>
    </source>
</evidence>
<comment type="caution">
    <text evidence="1">The sequence shown here is derived from an EMBL/GenBank/DDBJ whole genome shotgun (WGS) entry which is preliminary data.</text>
</comment>